<dbReference type="InterPro" id="IPR031314">
    <property type="entry name" value="DNK_dom"/>
</dbReference>
<dbReference type="Pfam" id="PF01712">
    <property type="entry name" value="dNK"/>
    <property type="match status" value="1"/>
</dbReference>
<dbReference type="GO" id="GO:0005737">
    <property type="term" value="C:cytoplasm"/>
    <property type="evidence" value="ECO:0007669"/>
    <property type="project" value="TreeGrafter"/>
</dbReference>
<feature type="domain" description="Deoxynucleoside kinase" evidence="2">
    <location>
        <begin position="1"/>
        <end position="144"/>
    </location>
</feature>
<name>A0A8T2QPE4_CERRI</name>
<organism evidence="3 4">
    <name type="scientific">Ceratopteris richardii</name>
    <name type="common">Triangle waterfern</name>
    <dbReference type="NCBI Taxonomy" id="49495"/>
    <lineage>
        <taxon>Eukaryota</taxon>
        <taxon>Viridiplantae</taxon>
        <taxon>Streptophyta</taxon>
        <taxon>Embryophyta</taxon>
        <taxon>Tracheophyta</taxon>
        <taxon>Polypodiopsida</taxon>
        <taxon>Polypodiidae</taxon>
        <taxon>Polypodiales</taxon>
        <taxon>Pteridineae</taxon>
        <taxon>Pteridaceae</taxon>
        <taxon>Parkerioideae</taxon>
        <taxon>Ceratopteris</taxon>
    </lineage>
</organism>
<evidence type="ECO:0000256" key="1">
    <source>
        <dbReference type="ARBA" id="ARBA00022528"/>
    </source>
</evidence>
<dbReference type="PANTHER" id="PTHR10513:SF35">
    <property type="entry name" value="DEOXYADENOSINE KINASE"/>
    <property type="match status" value="1"/>
</dbReference>
<keyword evidence="1" id="KW-0934">Plastid</keyword>
<dbReference type="EMBL" id="CM035438">
    <property type="protein sequence ID" value="KAH7285867.1"/>
    <property type="molecule type" value="Genomic_DNA"/>
</dbReference>
<dbReference type="SUPFAM" id="SSF52540">
    <property type="entry name" value="P-loop containing nucleoside triphosphate hydrolases"/>
    <property type="match status" value="1"/>
</dbReference>
<proteinExistence type="predicted"/>
<keyword evidence="1" id="KW-0150">Chloroplast</keyword>
<dbReference type="Gene3D" id="3.40.50.300">
    <property type="entry name" value="P-loop containing nucleotide triphosphate hydrolases"/>
    <property type="match status" value="1"/>
</dbReference>
<dbReference type="OrthoDB" id="567086at2759"/>
<dbReference type="AlphaFoldDB" id="A0A8T2QPE4"/>
<dbReference type="InterPro" id="IPR050566">
    <property type="entry name" value="Deoxyribonucleoside_kinase"/>
</dbReference>
<evidence type="ECO:0000313" key="4">
    <source>
        <dbReference type="Proteomes" id="UP000825935"/>
    </source>
</evidence>
<dbReference type="InterPro" id="IPR027417">
    <property type="entry name" value="P-loop_NTPase"/>
</dbReference>
<accession>A0A8T2QPE4</accession>
<protein>
    <recommendedName>
        <fullName evidence="2">Deoxynucleoside kinase domain-containing protein</fullName>
    </recommendedName>
</protein>
<evidence type="ECO:0000313" key="3">
    <source>
        <dbReference type="EMBL" id="KAH7285867.1"/>
    </source>
</evidence>
<keyword evidence="4" id="KW-1185">Reference proteome</keyword>
<sequence>MNEMEISIYDSWFNPVISVLPGLVPDGFIYLRASPDTCHKRMQMRKRPEEQSVTLDYLRGLHEKHEQWLFPSSSNNEGIFSVSRPSELAEPLPPMLQDRVFYLEGDHVHSSLQKVPALILDCEANIDFTRDFEAKALYAKQVAEFFEYVKRTKEAQPLPGKDMVSRGLVLPGSNGLFMPDSSMLNAQTLKSLHLKQQSSLWK</sequence>
<evidence type="ECO:0000259" key="2">
    <source>
        <dbReference type="Pfam" id="PF01712"/>
    </source>
</evidence>
<dbReference type="OMA" id="GEDDKPM"/>
<dbReference type="GO" id="GO:0019136">
    <property type="term" value="F:deoxynucleoside kinase activity"/>
    <property type="evidence" value="ECO:0007669"/>
    <property type="project" value="TreeGrafter"/>
</dbReference>
<dbReference type="PANTHER" id="PTHR10513">
    <property type="entry name" value="DEOXYNUCLEOSIDE KINASE"/>
    <property type="match status" value="1"/>
</dbReference>
<dbReference type="Proteomes" id="UP000825935">
    <property type="component" value="Chromosome 33"/>
</dbReference>
<comment type="caution">
    <text evidence="3">The sequence shown here is derived from an EMBL/GenBank/DDBJ whole genome shotgun (WGS) entry which is preliminary data.</text>
</comment>
<gene>
    <name evidence="3" type="ORF">KP509_33G049300</name>
</gene>
<reference evidence="3" key="1">
    <citation type="submission" date="2021-08" db="EMBL/GenBank/DDBJ databases">
        <title>WGS assembly of Ceratopteris richardii.</title>
        <authorList>
            <person name="Marchant D.B."/>
            <person name="Chen G."/>
            <person name="Jenkins J."/>
            <person name="Shu S."/>
            <person name="Leebens-Mack J."/>
            <person name="Grimwood J."/>
            <person name="Schmutz J."/>
            <person name="Soltis P."/>
            <person name="Soltis D."/>
            <person name="Chen Z.-H."/>
        </authorList>
    </citation>
    <scope>NUCLEOTIDE SEQUENCE</scope>
    <source>
        <strain evidence="3">Whitten #5841</strain>
        <tissue evidence="3">Leaf</tissue>
    </source>
</reference>